<keyword evidence="4" id="KW-0238">DNA-binding</keyword>
<evidence type="ECO:0000256" key="3">
    <source>
        <dbReference type="ARBA" id="ARBA00023015"/>
    </source>
</evidence>
<dbReference type="SUPFAM" id="SSF46785">
    <property type="entry name" value="Winged helix' DNA-binding domain"/>
    <property type="match status" value="1"/>
</dbReference>
<dbReference type="Pfam" id="PF03466">
    <property type="entry name" value="LysR_substrate"/>
    <property type="match status" value="1"/>
</dbReference>
<dbReference type="PANTHER" id="PTHR30118:SF15">
    <property type="entry name" value="TRANSCRIPTIONAL REGULATORY PROTEIN"/>
    <property type="match status" value="1"/>
</dbReference>
<protein>
    <submittedName>
        <fullName evidence="7">LysR family transcriptional regulator</fullName>
    </submittedName>
</protein>
<evidence type="ECO:0000259" key="6">
    <source>
        <dbReference type="PROSITE" id="PS50931"/>
    </source>
</evidence>
<dbReference type="PROSITE" id="PS50931">
    <property type="entry name" value="HTH_LYSR"/>
    <property type="match status" value="1"/>
</dbReference>
<keyword evidence="3" id="KW-0805">Transcription regulation</keyword>
<evidence type="ECO:0000313" key="7">
    <source>
        <dbReference type="EMBL" id="PKR88645.1"/>
    </source>
</evidence>
<proteinExistence type="inferred from homology"/>
<evidence type="ECO:0000256" key="5">
    <source>
        <dbReference type="ARBA" id="ARBA00023163"/>
    </source>
</evidence>
<organism evidence="7 8">
    <name type="scientific">Pleomorphomonas diazotrophica</name>
    <dbReference type="NCBI Taxonomy" id="1166257"/>
    <lineage>
        <taxon>Bacteria</taxon>
        <taxon>Pseudomonadati</taxon>
        <taxon>Pseudomonadota</taxon>
        <taxon>Alphaproteobacteria</taxon>
        <taxon>Hyphomicrobiales</taxon>
        <taxon>Pleomorphomonadaceae</taxon>
        <taxon>Pleomorphomonas</taxon>
    </lineage>
</organism>
<feature type="domain" description="HTH lysR-type" evidence="6">
    <location>
        <begin position="20"/>
        <end position="77"/>
    </location>
</feature>
<sequence length="335" mass="36703">MPSLPSSEDRTSMEPVNGALDVRLMRTLLLLVTECSVSRTAEILGQTQPTVSLALKRLRELIGDPILVRSGGSLVPTERGLELRATLQRLLADIDTLLAPPPSFDPERTERRFRIAAANCLDAEFLPRIFAKLAEEAPRASIDIATLPGHDDLMSHLSDGSLDLVVGNWPRPPEQLRLAPLLSTPIKCVVAAGHRLAGTIGALTMDRYLAERHLSPSADVMKQYSPIDGRLMELGLNRHIAASVPEYAIVPHMLAGSDLVFTTGAPFAEQIADMGDFVVIDAPAEFGRMDFYLLWHDCKHHSPAHIWFRHLVKASVSDLRSTVDAVPPMLRVAAE</sequence>
<accession>A0A2N3LVN6</accession>
<gene>
    <name evidence="7" type="ORF">CXZ10_14775</name>
</gene>
<dbReference type="InterPro" id="IPR005119">
    <property type="entry name" value="LysR_subst-bd"/>
</dbReference>
<dbReference type="SUPFAM" id="SSF53850">
    <property type="entry name" value="Periplasmic binding protein-like II"/>
    <property type="match status" value="1"/>
</dbReference>
<name>A0A2N3LVN6_9HYPH</name>
<comment type="caution">
    <text evidence="7">The sequence shown here is derived from an EMBL/GenBank/DDBJ whole genome shotgun (WGS) entry which is preliminary data.</text>
</comment>
<dbReference type="InterPro" id="IPR036388">
    <property type="entry name" value="WH-like_DNA-bd_sf"/>
</dbReference>
<dbReference type="Proteomes" id="UP000233491">
    <property type="component" value="Unassembled WGS sequence"/>
</dbReference>
<evidence type="ECO:0000256" key="2">
    <source>
        <dbReference type="ARBA" id="ARBA00022458"/>
    </source>
</evidence>
<keyword evidence="5" id="KW-0804">Transcription</keyword>
<dbReference type="EMBL" id="PJNW01000011">
    <property type="protein sequence ID" value="PKR88645.1"/>
    <property type="molecule type" value="Genomic_DNA"/>
</dbReference>
<dbReference type="InterPro" id="IPR050389">
    <property type="entry name" value="LysR-type_TF"/>
</dbReference>
<comment type="similarity">
    <text evidence="1">Belongs to the LysR transcriptional regulatory family.</text>
</comment>
<dbReference type="Gene3D" id="1.10.10.10">
    <property type="entry name" value="Winged helix-like DNA-binding domain superfamily/Winged helix DNA-binding domain"/>
    <property type="match status" value="1"/>
</dbReference>
<dbReference type="GO" id="GO:0003700">
    <property type="term" value="F:DNA-binding transcription factor activity"/>
    <property type="evidence" value="ECO:0007669"/>
    <property type="project" value="InterPro"/>
</dbReference>
<dbReference type="PANTHER" id="PTHR30118">
    <property type="entry name" value="HTH-TYPE TRANSCRIPTIONAL REGULATOR LEUO-RELATED"/>
    <property type="match status" value="1"/>
</dbReference>
<evidence type="ECO:0000313" key="8">
    <source>
        <dbReference type="Proteomes" id="UP000233491"/>
    </source>
</evidence>
<dbReference type="OrthoDB" id="8339333at2"/>
<evidence type="ECO:0000256" key="4">
    <source>
        <dbReference type="ARBA" id="ARBA00023125"/>
    </source>
</evidence>
<dbReference type="Gene3D" id="3.40.190.10">
    <property type="entry name" value="Periplasmic binding protein-like II"/>
    <property type="match status" value="2"/>
</dbReference>
<dbReference type="InterPro" id="IPR000847">
    <property type="entry name" value="LysR_HTH_N"/>
</dbReference>
<keyword evidence="2" id="KW-0536">Nodulation</keyword>
<dbReference type="Pfam" id="PF00126">
    <property type="entry name" value="HTH_1"/>
    <property type="match status" value="1"/>
</dbReference>
<reference evidence="7 8" key="1">
    <citation type="submission" date="2017-12" db="EMBL/GenBank/DDBJ databases">
        <title>Anaerobic carbon monoxide metabolism by Pleomorphomonas carboxyditropha sp. nov., a new mesophilic hydrogenogenic carboxidotroph.</title>
        <authorList>
            <person name="Esquivel-Elizondo S."/>
            <person name="Krajmalnik-Brown R."/>
        </authorList>
    </citation>
    <scope>NUCLEOTIDE SEQUENCE [LARGE SCALE GENOMIC DNA]</scope>
    <source>
        <strain evidence="7 8">R5-392</strain>
    </source>
</reference>
<dbReference type="GO" id="GO:0003677">
    <property type="term" value="F:DNA binding"/>
    <property type="evidence" value="ECO:0007669"/>
    <property type="project" value="UniProtKB-KW"/>
</dbReference>
<evidence type="ECO:0000256" key="1">
    <source>
        <dbReference type="ARBA" id="ARBA00009437"/>
    </source>
</evidence>
<keyword evidence="8" id="KW-1185">Reference proteome</keyword>
<dbReference type="InterPro" id="IPR036390">
    <property type="entry name" value="WH_DNA-bd_sf"/>
</dbReference>
<dbReference type="AlphaFoldDB" id="A0A2N3LVN6"/>